<dbReference type="Proteomes" id="UP000056750">
    <property type="component" value="Chromosome"/>
</dbReference>
<evidence type="ECO:0000313" key="1">
    <source>
        <dbReference type="EMBL" id="AMJ73685.1"/>
    </source>
</evidence>
<proteinExistence type="predicted"/>
<dbReference type="EMBL" id="CP013926">
    <property type="protein sequence ID" value="AMJ73685.1"/>
    <property type="molecule type" value="Genomic_DNA"/>
</dbReference>
<keyword evidence="2" id="KW-1185">Reference proteome</keyword>
<protein>
    <submittedName>
        <fullName evidence="1">Uncharacterized protein</fullName>
    </submittedName>
</protein>
<name>A0ABM5YGS5_9ALTE</name>
<evidence type="ECO:0000313" key="2">
    <source>
        <dbReference type="Proteomes" id="UP000056750"/>
    </source>
</evidence>
<gene>
    <name evidence="1" type="ORF">AVL57_06675</name>
</gene>
<organism evidence="1 2">
    <name type="scientific">Alteromonas stellipolaris</name>
    <dbReference type="NCBI Taxonomy" id="233316"/>
    <lineage>
        <taxon>Bacteria</taxon>
        <taxon>Pseudomonadati</taxon>
        <taxon>Pseudomonadota</taxon>
        <taxon>Gammaproteobacteria</taxon>
        <taxon>Alteromonadales</taxon>
        <taxon>Alteromonadaceae</taxon>
        <taxon>Alteromonas/Salinimonas group</taxon>
        <taxon>Alteromonas</taxon>
    </lineage>
</organism>
<accession>A0ABM5YGS5</accession>
<sequence length="68" mass="8046">MKFKSAEELIDKVSRNYVEIDKVSIIISNLESVKHHKAFANVKRRQDVYNLYKQSQTSFLQRSRPSVF</sequence>
<reference evidence="1 2" key="1">
    <citation type="submission" date="2015-12" db="EMBL/GenBank/DDBJ databases">
        <title>Intraspecies pangenome expansion in the marine bacterium Alteromonas.</title>
        <authorList>
            <person name="Lopez-Perez M."/>
            <person name="Rodriguez-Valera F."/>
        </authorList>
    </citation>
    <scope>NUCLEOTIDE SEQUENCE [LARGE SCALE GENOMIC DNA]</scope>
    <source>
        <strain evidence="1 2">LMG 21861</strain>
    </source>
</reference>